<sequence>MSKVKCSASRVRRRWLFSVVAVCCVMSTGVSASASGDVVRADDGMQVLPRGGAVRYRAVPLPELASAPRGTYGIDLTDDSELLAAISWSGSIHDLRAGYLVGAQTGTKVLASPPSWNTGVRVAAMNERKKVVGVASQEYKPYSAAVRWETPTSPAVDIGLYPSGVSVKALNAAGDTLVTNRSFSYEIVINTTVIDGPNARKLTPADPSWQQLEGTDLADDGTAVGLVVNYDYFNHRSFVHLFIAPGNSAVAQELELPSSAYAVATAQVQTTPDGARIVGQIDDQMVVWDAMLRGKNVGKVPGFVLKDVAPSGAVLAMSQQVPVLIRNQRIHPIEVWGVPAGAKLIDVTRINRTTQISGTIALPDGRERAVLLTPIR</sequence>
<evidence type="ECO:0000256" key="1">
    <source>
        <dbReference type="SAM" id="SignalP"/>
    </source>
</evidence>
<gene>
    <name evidence="2" type="ORF">AUCHE_09_01370</name>
</gene>
<feature type="signal peptide" evidence="1">
    <location>
        <begin position="1"/>
        <end position="32"/>
    </location>
</feature>
<name>K6W9P2_9MICO</name>
<keyword evidence="3" id="KW-1185">Reference proteome</keyword>
<dbReference type="Proteomes" id="UP000008495">
    <property type="component" value="Unassembled WGS sequence"/>
</dbReference>
<evidence type="ECO:0000313" key="2">
    <source>
        <dbReference type="EMBL" id="GAB78532.1"/>
    </source>
</evidence>
<dbReference type="RefSeq" id="WP_006503287.1">
    <property type="nucleotide sequence ID" value="NZ_BAGZ01000009.1"/>
</dbReference>
<dbReference type="EMBL" id="BAGZ01000009">
    <property type="protein sequence ID" value="GAB78532.1"/>
    <property type="molecule type" value="Genomic_DNA"/>
</dbReference>
<comment type="caution">
    <text evidence="2">The sequence shown here is derived from an EMBL/GenBank/DDBJ whole genome shotgun (WGS) entry which is preliminary data.</text>
</comment>
<dbReference type="AlphaFoldDB" id="K6W9P2"/>
<proteinExistence type="predicted"/>
<reference evidence="2 3" key="1">
    <citation type="submission" date="2012-08" db="EMBL/GenBank/DDBJ databases">
        <title>Whole genome shotgun sequence of Austwickia chelonae NBRC 105200.</title>
        <authorList>
            <person name="Yoshida I."/>
            <person name="Hosoyama A."/>
            <person name="Tsuchikane K."/>
            <person name="Katsumata H."/>
            <person name="Ando Y."/>
            <person name="Ohji S."/>
            <person name="Hamada M."/>
            <person name="Tamura T."/>
            <person name="Yamazoe A."/>
            <person name="Yamazaki S."/>
            <person name="Fujita N."/>
        </authorList>
    </citation>
    <scope>NUCLEOTIDE SEQUENCE [LARGE SCALE GENOMIC DNA]</scope>
    <source>
        <strain evidence="2 3">NBRC 105200</strain>
    </source>
</reference>
<accession>K6W9P2</accession>
<dbReference type="STRING" id="100225.SAMN05421595_2808"/>
<protein>
    <submittedName>
        <fullName evidence="2">Uncharacterized protein</fullName>
    </submittedName>
</protein>
<evidence type="ECO:0000313" key="3">
    <source>
        <dbReference type="Proteomes" id="UP000008495"/>
    </source>
</evidence>
<feature type="chain" id="PRO_5039417364" evidence="1">
    <location>
        <begin position="33"/>
        <end position="376"/>
    </location>
</feature>
<keyword evidence="1" id="KW-0732">Signal</keyword>
<organism evidence="2 3">
    <name type="scientific">Austwickia chelonae NBRC 105200</name>
    <dbReference type="NCBI Taxonomy" id="1184607"/>
    <lineage>
        <taxon>Bacteria</taxon>
        <taxon>Bacillati</taxon>
        <taxon>Actinomycetota</taxon>
        <taxon>Actinomycetes</taxon>
        <taxon>Micrococcales</taxon>
        <taxon>Dermatophilaceae</taxon>
        <taxon>Austwickia</taxon>
    </lineage>
</organism>